<evidence type="ECO:0000256" key="7">
    <source>
        <dbReference type="ARBA" id="ARBA00023160"/>
    </source>
</evidence>
<dbReference type="InterPro" id="IPR004568">
    <property type="entry name" value="Ppantetheine-prot_Trfase_dom"/>
</dbReference>
<proteinExistence type="inferred from homology"/>
<accession>A0A2N5N2X6</accession>
<dbReference type="EMBL" id="NFEZ01000004">
    <property type="protein sequence ID" value="PLT44679.1"/>
    <property type="molecule type" value="Genomic_DNA"/>
</dbReference>
<evidence type="ECO:0000256" key="8">
    <source>
        <dbReference type="HAMAP-Rule" id="MF_00101"/>
    </source>
</evidence>
<dbReference type="InterPro" id="IPR002582">
    <property type="entry name" value="ACPS"/>
</dbReference>
<dbReference type="InterPro" id="IPR037143">
    <property type="entry name" value="4-PPantetheinyl_Trfase_dom_sf"/>
</dbReference>
<dbReference type="HAMAP" id="MF_00101">
    <property type="entry name" value="AcpS"/>
    <property type="match status" value="1"/>
</dbReference>
<dbReference type="GO" id="GO:0005737">
    <property type="term" value="C:cytoplasm"/>
    <property type="evidence" value="ECO:0007669"/>
    <property type="project" value="UniProtKB-SubCell"/>
</dbReference>
<name>A0A2N5N2X6_9BACL</name>
<comment type="similarity">
    <text evidence="8">Belongs to the P-Pant transferase superfamily. AcpS family.</text>
</comment>
<dbReference type="RefSeq" id="WP_028597881.1">
    <property type="nucleotide sequence ID" value="NZ_BIMM01000029.1"/>
</dbReference>
<evidence type="ECO:0000259" key="9">
    <source>
        <dbReference type="Pfam" id="PF01648"/>
    </source>
</evidence>
<evidence type="ECO:0000256" key="2">
    <source>
        <dbReference type="ARBA" id="ARBA00022679"/>
    </source>
</evidence>
<feature type="binding site" evidence="8">
    <location>
        <position position="8"/>
    </location>
    <ligand>
        <name>Mg(2+)</name>
        <dbReference type="ChEBI" id="CHEBI:18420"/>
    </ligand>
</feature>
<comment type="catalytic activity">
    <reaction evidence="8">
        <text>apo-[ACP] + CoA = holo-[ACP] + adenosine 3',5'-bisphosphate + H(+)</text>
        <dbReference type="Rhea" id="RHEA:12068"/>
        <dbReference type="Rhea" id="RHEA-COMP:9685"/>
        <dbReference type="Rhea" id="RHEA-COMP:9690"/>
        <dbReference type="ChEBI" id="CHEBI:15378"/>
        <dbReference type="ChEBI" id="CHEBI:29999"/>
        <dbReference type="ChEBI" id="CHEBI:57287"/>
        <dbReference type="ChEBI" id="CHEBI:58343"/>
        <dbReference type="ChEBI" id="CHEBI:64479"/>
        <dbReference type="EC" id="2.7.8.7"/>
    </reaction>
</comment>
<feature type="domain" description="4'-phosphopantetheinyl transferase" evidence="9">
    <location>
        <begin position="4"/>
        <end position="95"/>
    </location>
</feature>
<dbReference type="OrthoDB" id="517356at2"/>
<evidence type="ECO:0000313" key="10">
    <source>
        <dbReference type="EMBL" id="PLT44679.1"/>
    </source>
</evidence>
<dbReference type="GO" id="GO:0006633">
    <property type="term" value="P:fatty acid biosynthetic process"/>
    <property type="evidence" value="ECO:0007669"/>
    <property type="project" value="UniProtKB-UniRule"/>
</dbReference>
<keyword evidence="7 8" id="KW-0275">Fatty acid biosynthesis</keyword>
<keyword evidence="6 8" id="KW-0443">Lipid metabolism</keyword>
<evidence type="ECO:0000313" key="11">
    <source>
        <dbReference type="Proteomes" id="UP000234789"/>
    </source>
</evidence>
<dbReference type="AlphaFoldDB" id="A0A2N5N2X6"/>
<dbReference type="SUPFAM" id="SSF56214">
    <property type="entry name" value="4'-phosphopantetheinyl transferase"/>
    <property type="match status" value="1"/>
</dbReference>
<dbReference type="GO" id="GO:0008897">
    <property type="term" value="F:holo-[acyl-carrier-protein] synthase activity"/>
    <property type="evidence" value="ECO:0007669"/>
    <property type="project" value="UniProtKB-UniRule"/>
</dbReference>
<comment type="function">
    <text evidence="8">Transfers the 4'-phosphopantetheine moiety from coenzyme A to a Ser of acyl-carrier-protein.</text>
</comment>
<dbReference type="NCBIfam" id="TIGR00556">
    <property type="entry name" value="pantethn_trn"/>
    <property type="match status" value="1"/>
</dbReference>
<protein>
    <recommendedName>
        <fullName evidence="8">Holo-[acyl-carrier-protein] synthase</fullName>
        <shortName evidence="8">Holo-ACP synthase</shortName>
        <ecNumber evidence="8">2.7.8.7</ecNumber>
    </recommendedName>
    <alternativeName>
        <fullName evidence="8">4'-phosphopantetheinyl transferase AcpS</fullName>
    </alternativeName>
</protein>
<comment type="subcellular location">
    <subcellularLocation>
        <location evidence="8">Cytoplasm</location>
    </subcellularLocation>
</comment>
<evidence type="ECO:0000256" key="3">
    <source>
        <dbReference type="ARBA" id="ARBA00022723"/>
    </source>
</evidence>
<keyword evidence="4 8" id="KW-0276">Fatty acid metabolism</keyword>
<keyword evidence="2 8" id="KW-0808">Transferase</keyword>
<keyword evidence="3 8" id="KW-0479">Metal-binding</keyword>
<dbReference type="Pfam" id="PF01648">
    <property type="entry name" value="ACPS"/>
    <property type="match status" value="1"/>
</dbReference>
<dbReference type="InterPro" id="IPR008278">
    <property type="entry name" value="4-PPantetheinyl_Trfase_dom"/>
</dbReference>
<comment type="cofactor">
    <cofactor evidence="8">
        <name>Mg(2+)</name>
        <dbReference type="ChEBI" id="CHEBI:18420"/>
    </cofactor>
</comment>
<comment type="caution">
    <text evidence="10">The sequence shown here is derived from an EMBL/GenBank/DDBJ whole genome shotgun (WGS) entry which is preliminary data.</text>
</comment>
<dbReference type="Proteomes" id="UP000234789">
    <property type="component" value="Unassembled WGS sequence"/>
</dbReference>
<dbReference type="EC" id="2.7.8.7" evidence="8"/>
<evidence type="ECO:0000256" key="1">
    <source>
        <dbReference type="ARBA" id="ARBA00022516"/>
    </source>
</evidence>
<keyword evidence="8" id="KW-0963">Cytoplasm</keyword>
<evidence type="ECO:0000256" key="4">
    <source>
        <dbReference type="ARBA" id="ARBA00022832"/>
    </source>
</evidence>
<reference evidence="10 11" key="1">
    <citation type="submission" date="2017-05" db="EMBL/GenBank/DDBJ databases">
        <title>Functional genome analysis of Paenibacillus pasadenensis strain R16: insights on endophytic life style and antifungal activity.</title>
        <authorList>
            <person name="Passera A."/>
            <person name="Marcolungo L."/>
            <person name="Casati P."/>
            <person name="Brasca M."/>
            <person name="Quaglino F."/>
            <person name="Delledonne M."/>
        </authorList>
    </citation>
    <scope>NUCLEOTIDE SEQUENCE [LARGE SCALE GENOMIC DNA]</scope>
    <source>
        <strain evidence="10 11">R16</strain>
    </source>
</reference>
<feature type="binding site" evidence="8">
    <location>
        <position position="60"/>
    </location>
    <ligand>
        <name>Mg(2+)</name>
        <dbReference type="ChEBI" id="CHEBI:18420"/>
    </ligand>
</feature>
<organism evidence="10 11">
    <name type="scientific">Paenibacillus pasadenensis</name>
    <dbReference type="NCBI Taxonomy" id="217090"/>
    <lineage>
        <taxon>Bacteria</taxon>
        <taxon>Bacillati</taxon>
        <taxon>Bacillota</taxon>
        <taxon>Bacilli</taxon>
        <taxon>Bacillales</taxon>
        <taxon>Paenibacillaceae</taxon>
        <taxon>Paenibacillus</taxon>
    </lineage>
</organism>
<dbReference type="GO" id="GO:0000287">
    <property type="term" value="F:magnesium ion binding"/>
    <property type="evidence" value="ECO:0007669"/>
    <property type="project" value="UniProtKB-UniRule"/>
</dbReference>
<evidence type="ECO:0000256" key="5">
    <source>
        <dbReference type="ARBA" id="ARBA00022842"/>
    </source>
</evidence>
<keyword evidence="5 8" id="KW-0460">Magnesium</keyword>
<gene>
    <name evidence="8" type="primary">acpS</name>
    <name evidence="10" type="ORF">B8V81_3110</name>
</gene>
<keyword evidence="1 8" id="KW-0444">Lipid biosynthesis</keyword>
<keyword evidence="11" id="KW-1185">Reference proteome</keyword>
<dbReference type="NCBIfam" id="TIGR00516">
    <property type="entry name" value="acpS"/>
    <property type="match status" value="1"/>
</dbReference>
<sequence length="128" mass="13118">MIAGIGHDLCDIGRVERMLAGEAGAKFLRRILTDEELELAAGLAGRRLAEFAAGRFAAKEAAVKALGCGIGASAGFRDVSILRAPSGKPVCRLSARSAAALGLGPSAALHVSITHERQLASAVVVLET</sequence>
<evidence type="ECO:0000256" key="6">
    <source>
        <dbReference type="ARBA" id="ARBA00023098"/>
    </source>
</evidence>
<dbReference type="Gene3D" id="3.90.470.20">
    <property type="entry name" value="4'-phosphopantetheinyl transferase domain"/>
    <property type="match status" value="1"/>
</dbReference>